<protein>
    <submittedName>
        <fullName evidence="1">Uncharacterized protein</fullName>
    </submittedName>
</protein>
<keyword evidence="2" id="KW-1185">Reference proteome</keyword>
<evidence type="ECO:0000313" key="1">
    <source>
        <dbReference type="EMBL" id="KAJ0171370.1"/>
    </source>
</evidence>
<accession>A0ACC1CIL7</accession>
<dbReference type="Proteomes" id="UP000824533">
    <property type="component" value="Linkage Group LG24"/>
</dbReference>
<gene>
    <name evidence="1" type="ORF">K1T71_012920</name>
</gene>
<reference evidence="1 2" key="1">
    <citation type="journal article" date="2021" name="Front. Genet.">
        <title>Chromosome-Level Genome Assembly Reveals Significant Gene Expansion in the Toll and IMD Signaling Pathways of Dendrolimus kikuchii.</title>
        <authorList>
            <person name="Zhou J."/>
            <person name="Wu P."/>
            <person name="Xiong Z."/>
            <person name="Liu N."/>
            <person name="Zhao N."/>
            <person name="Ji M."/>
            <person name="Qiu Y."/>
            <person name="Yang B."/>
        </authorList>
    </citation>
    <scope>NUCLEOTIDE SEQUENCE [LARGE SCALE GENOMIC DNA]</scope>
    <source>
        <strain evidence="1">Ann1</strain>
    </source>
</reference>
<sequence>MPELYIDNEMGESEIIKPTYENEDAQTIWILALTEQYYDSMTLRLATSEEEEIYKQKAKSVIERLSLRGHLPRVKKDEPETYYEQLSKTDKQQKVKSYDEKLKIFNALKLKISRLVNKLALSIPAEPTDIMAENIEDVVVTPKIAIYFQGPYASINIQQGSKRRLYFIYPSPFPAWFHGQTGLDRSIIQENATSIEVPESIRNTLLEVLLDWLNIYLGYVV</sequence>
<comment type="caution">
    <text evidence="1">The sequence shown here is derived from an EMBL/GenBank/DDBJ whole genome shotgun (WGS) entry which is preliminary data.</text>
</comment>
<dbReference type="EMBL" id="CM034410">
    <property type="protein sequence ID" value="KAJ0171370.1"/>
    <property type="molecule type" value="Genomic_DNA"/>
</dbReference>
<proteinExistence type="predicted"/>
<evidence type="ECO:0000313" key="2">
    <source>
        <dbReference type="Proteomes" id="UP000824533"/>
    </source>
</evidence>
<name>A0ACC1CIL7_9NEOP</name>
<organism evidence="1 2">
    <name type="scientific">Dendrolimus kikuchii</name>
    <dbReference type="NCBI Taxonomy" id="765133"/>
    <lineage>
        <taxon>Eukaryota</taxon>
        <taxon>Metazoa</taxon>
        <taxon>Ecdysozoa</taxon>
        <taxon>Arthropoda</taxon>
        <taxon>Hexapoda</taxon>
        <taxon>Insecta</taxon>
        <taxon>Pterygota</taxon>
        <taxon>Neoptera</taxon>
        <taxon>Endopterygota</taxon>
        <taxon>Lepidoptera</taxon>
        <taxon>Glossata</taxon>
        <taxon>Ditrysia</taxon>
        <taxon>Bombycoidea</taxon>
        <taxon>Lasiocampidae</taxon>
        <taxon>Dendrolimus</taxon>
    </lineage>
</organism>